<evidence type="ECO:0000256" key="11">
    <source>
        <dbReference type="ARBA" id="ARBA00023004"/>
    </source>
</evidence>
<dbReference type="InterPro" id="IPR027492">
    <property type="entry name" value="RNA_MTrfase_RlmN"/>
</dbReference>
<dbReference type="GO" id="GO:0030488">
    <property type="term" value="P:tRNA methylation"/>
    <property type="evidence" value="ECO:0007669"/>
    <property type="project" value="UniProtKB-UniRule"/>
</dbReference>
<evidence type="ECO:0000313" key="17">
    <source>
        <dbReference type="Proteomes" id="UP000664779"/>
    </source>
</evidence>
<evidence type="ECO:0000256" key="1">
    <source>
        <dbReference type="ARBA" id="ARBA00004496"/>
    </source>
</evidence>
<evidence type="ECO:0000256" key="5">
    <source>
        <dbReference type="ARBA" id="ARBA00022552"/>
    </source>
</evidence>
<dbReference type="GO" id="GO:0005737">
    <property type="term" value="C:cytoplasm"/>
    <property type="evidence" value="ECO:0007669"/>
    <property type="project" value="UniProtKB-SubCell"/>
</dbReference>
<keyword evidence="11 14" id="KW-0408">Iron</keyword>
<name>A0A939J686_9HYPH</name>
<dbReference type="InterPro" id="IPR007197">
    <property type="entry name" value="rSAM"/>
</dbReference>
<dbReference type="Pfam" id="PF21016">
    <property type="entry name" value="RlmN_N"/>
    <property type="match status" value="1"/>
</dbReference>
<evidence type="ECO:0000256" key="8">
    <source>
        <dbReference type="ARBA" id="ARBA00022691"/>
    </source>
</evidence>
<evidence type="ECO:0000256" key="4">
    <source>
        <dbReference type="ARBA" id="ARBA00022490"/>
    </source>
</evidence>
<dbReference type="InterPro" id="IPR058240">
    <property type="entry name" value="rSAM_sf"/>
</dbReference>
<dbReference type="NCBIfam" id="TIGR00048">
    <property type="entry name" value="rRNA_mod_RlmN"/>
    <property type="match status" value="1"/>
</dbReference>
<dbReference type="EMBL" id="JAFLNF010000007">
    <property type="protein sequence ID" value="MBO0346610.1"/>
    <property type="molecule type" value="Genomic_DNA"/>
</dbReference>
<dbReference type="InterPro" id="IPR013785">
    <property type="entry name" value="Aldolase_TIM"/>
</dbReference>
<feature type="active site" description="S-methylcysteine intermediate" evidence="14">
    <location>
        <position position="391"/>
    </location>
</feature>
<protein>
    <recommendedName>
        <fullName evidence="14">Dual-specificity RNA methyltransferase RlmN</fullName>
        <ecNumber evidence="14">2.1.1.192</ecNumber>
    </recommendedName>
    <alternativeName>
        <fullName evidence="14">23S rRNA (adenine(2503)-C(2))-methyltransferase</fullName>
    </alternativeName>
    <alternativeName>
        <fullName evidence="14">23S rRNA m2A2503 methyltransferase</fullName>
    </alternativeName>
    <alternativeName>
        <fullName evidence="14">Ribosomal RNA large subunit methyltransferase N</fullName>
    </alternativeName>
    <alternativeName>
        <fullName evidence="14">tRNA (adenine(37)-C(2))-methyltransferase</fullName>
    </alternativeName>
    <alternativeName>
        <fullName evidence="14">tRNA m2A37 methyltransferase</fullName>
    </alternativeName>
</protein>
<keyword evidence="6 14" id="KW-0489">Methyltransferase</keyword>
<dbReference type="Proteomes" id="UP000664779">
    <property type="component" value="Unassembled WGS sequence"/>
</dbReference>
<feature type="binding site" evidence="14">
    <location>
        <begin position="271"/>
        <end position="273"/>
    </location>
    <ligand>
        <name>S-adenosyl-L-methionine</name>
        <dbReference type="ChEBI" id="CHEBI:59789"/>
    </ligand>
</feature>
<comment type="cofactor">
    <cofactor evidence="14">
        <name>[4Fe-4S] cluster</name>
        <dbReference type="ChEBI" id="CHEBI:49883"/>
    </cofactor>
    <text evidence="14">Binds 1 [4Fe-4S] cluster. The cluster is coordinated with 3 cysteines and an exchangeable S-adenosyl-L-methionine.</text>
</comment>
<dbReference type="PIRSF" id="PIRSF006004">
    <property type="entry name" value="CHP00048"/>
    <property type="match status" value="1"/>
</dbReference>
<dbReference type="GO" id="GO:0051539">
    <property type="term" value="F:4 iron, 4 sulfur cluster binding"/>
    <property type="evidence" value="ECO:0007669"/>
    <property type="project" value="UniProtKB-UniRule"/>
</dbReference>
<keyword evidence="12 14" id="KW-0411">Iron-sulfur</keyword>
<feature type="binding site" evidence="14">
    <location>
        <position position="160"/>
    </location>
    <ligand>
        <name>[4Fe-4S] cluster</name>
        <dbReference type="ChEBI" id="CHEBI:49883"/>
        <note>4Fe-4S-S-AdoMet</note>
    </ligand>
</feature>
<dbReference type="SFLD" id="SFLDS00029">
    <property type="entry name" value="Radical_SAM"/>
    <property type="match status" value="1"/>
</dbReference>
<keyword evidence="3 14" id="KW-0004">4Fe-4S</keyword>
<dbReference type="InterPro" id="IPR004383">
    <property type="entry name" value="rRNA_lsu_MTrfase_RlmN/Cfr"/>
</dbReference>
<dbReference type="SUPFAM" id="SSF102114">
    <property type="entry name" value="Radical SAM enzymes"/>
    <property type="match status" value="1"/>
</dbReference>
<dbReference type="InterPro" id="IPR048641">
    <property type="entry name" value="RlmN_N"/>
</dbReference>
<dbReference type="GO" id="GO:0002935">
    <property type="term" value="F:tRNA (adenine(37)-C2)-methyltransferase activity"/>
    <property type="evidence" value="ECO:0007669"/>
    <property type="project" value="UniProtKB-UniRule"/>
</dbReference>
<comment type="catalytic activity">
    <reaction evidence="14">
        <text>adenosine(2503) in 23S rRNA + 2 reduced [2Fe-2S]-[ferredoxin] + 2 S-adenosyl-L-methionine = 2-methyladenosine(2503) in 23S rRNA + 5'-deoxyadenosine + L-methionine + 2 oxidized [2Fe-2S]-[ferredoxin] + S-adenosyl-L-homocysteine</text>
        <dbReference type="Rhea" id="RHEA:42916"/>
        <dbReference type="Rhea" id="RHEA-COMP:10000"/>
        <dbReference type="Rhea" id="RHEA-COMP:10001"/>
        <dbReference type="Rhea" id="RHEA-COMP:10152"/>
        <dbReference type="Rhea" id="RHEA-COMP:10282"/>
        <dbReference type="ChEBI" id="CHEBI:17319"/>
        <dbReference type="ChEBI" id="CHEBI:33737"/>
        <dbReference type="ChEBI" id="CHEBI:33738"/>
        <dbReference type="ChEBI" id="CHEBI:57844"/>
        <dbReference type="ChEBI" id="CHEBI:57856"/>
        <dbReference type="ChEBI" id="CHEBI:59789"/>
        <dbReference type="ChEBI" id="CHEBI:74411"/>
        <dbReference type="ChEBI" id="CHEBI:74497"/>
        <dbReference type="EC" id="2.1.1.192"/>
    </reaction>
</comment>
<gene>
    <name evidence="14 16" type="primary">rlmN</name>
    <name evidence="16" type="ORF">J0X15_15365</name>
</gene>
<evidence type="ECO:0000256" key="10">
    <source>
        <dbReference type="ARBA" id="ARBA00022723"/>
    </source>
</evidence>
<accession>A0A939J686</accession>
<proteinExistence type="inferred from homology"/>
<dbReference type="PANTHER" id="PTHR30544:SF5">
    <property type="entry name" value="RADICAL SAM CORE DOMAIN-CONTAINING PROTEIN"/>
    <property type="match status" value="1"/>
</dbReference>
<evidence type="ECO:0000256" key="14">
    <source>
        <dbReference type="HAMAP-Rule" id="MF_01849"/>
    </source>
</evidence>
<keyword evidence="10 14" id="KW-0479">Metal-binding</keyword>
<evidence type="ECO:0000256" key="3">
    <source>
        <dbReference type="ARBA" id="ARBA00022485"/>
    </source>
</evidence>
<dbReference type="SFLD" id="SFLDF00275">
    <property type="entry name" value="adenosine_C2_methyltransferase"/>
    <property type="match status" value="1"/>
</dbReference>
<evidence type="ECO:0000256" key="9">
    <source>
        <dbReference type="ARBA" id="ARBA00022694"/>
    </source>
</evidence>
<evidence type="ECO:0000259" key="15">
    <source>
        <dbReference type="PROSITE" id="PS51918"/>
    </source>
</evidence>
<evidence type="ECO:0000256" key="2">
    <source>
        <dbReference type="ARBA" id="ARBA00007544"/>
    </source>
</evidence>
<evidence type="ECO:0000256" key="7">
    <source>
        <dbReference type="ARBA" id="ARBA00022679"/>
    </source>
</evidence>
<comment type="catalytic activity">
    <reaction evidence="14">
        <text>adenosine(37) in tRNA + 2 reduced [2Fe-2S]-[ferredoxin] + 2 S-adenosyl-L-methionine = 2-methyladenosine(37) in tRNA + 5'-deoxyadenosine + L-methionine + 2 oxidized [2Fe-2S]-[ferredoxin] + S-adenosyl-L-homocysteine</text>
        <dbReference type="Rhea" id="RHEA:43332"/>
        <dbReference type="Rhea" id="RHEA-COMP:10000"/>
        <dbReference type="Rhea" id="RHEA-COMP:10001"/>
        <dbReference type="Rhea" id="RHEA-COMP:10162"/>
        <dbReference type="Rhea" id="RHEA-COMP:10485"/>
        <dbReference type="ChEBI" id="CHEBI:17319"/>
        <dbReference type="ChEBI" id="CHEBI:33737"/>
        <dbReference type="ChEBI" id="CHEBI:33738"/>
        <dbReference type="ChEBI" id="CHEBI:57844"/>
        <dbReference type="ChEBI" id="CHEBI:57856"/>
        <dbReference type="ChEBI" id="CHEBI:59789"/>
        <dbReference type="ChEBI" id="CHEBI:74411"/>
        <dbReference type="ChEBI" id="CHEBI:74497"/>
        <dbReference type="EC" id="2.1.1.192"/>
    </reaction>
</comment>
<keyword evidence="5 14" id="KW-0698">rRNA processing</keyword>
<dbReference type="Gene3D" id="3.20.20.70">
    <property type="entry name" value="Aldolase class I"/>
    <property type="match status" value="1"/>
</dbReference>
<sequence>MATTLDIARENANAQTILASAPQVVQPVPQAEEDKPTLIGLNREELAMALAEVGVPEKQRRMRASQLWYWLYVRGVADFSLMTNVAKDLRAKLAVAYTIARPEIVDEQISVDGTRKWLFRFPPRGAGRPVEVETVYIPEEGRGTLCVSSQVGCTLTCTFCHTGTQKLVRNLTAEEILSQILIARDRLGDFPDATTPQGVMVPSEGRLVTNIVMMGMGEPLYNFENVKKALLIASDGDGLALSKRRITLSTSGVVPEIFRTGDEIGCMLAISLHAVRDEDRDILVPINKKWNLEALLDACRNYPGLSNAKRITFEYVMLKDINDSNKDALELVRLLKGIPAKINLIPFNPWPGSQYGCSDWDRIEEFADIVNRAGYASPIRTPRGRDIFAACGQLKSASERMRKKDRDALAS</sequence>
<evidence type="ECO:0000256" key="6">
    <source>
        <dbReference type="ARBA" id="ARBA00022603"/>
    </source>
</evidence>
<keyword evidence="4 14" id="KW-0963">Cytoplasm</keyword>
<comment type="caution">
    <text evidence="14">Lacks conserved residue(s) required for the propagation of feature annotation.</text>
</comment>
<keyword evidence="7 14" id="KW-0808">Transferase</keyword>
<feature type="active site" description="Proton acceptor" evidence="14">
    <location>
        <position position="133"/>
    </location>
</feature>
<comment type="similarity">
    <text evidence="2 14">Belongs to the radical SAM superfamily. RlmN family.</text>
</comment>
<keyword evidence="9 14" id="KW-0819">tRNA processing</keyword>
<dbReference type="GO" id="GO:0046872">
    <property type="term" value="F:metal ion binding"/>
    <property type="evidence" value="ECO:0007669"/>
    <property type="project" value="UniProtKB-KW"/>
</dbReference>
<evidence type="ECO:0000313" key="16">
    <source>
        <dbReference type="EMBL" id="MBO0346610.1"/>
    </source>
</evidence>
<feature type="domain" description="Radical SAM core" evidence="15">
    <location>
        <begin position="139"/>
        <end position="385"/>
    </location>
</feature>
<dbReference type="PANTHER" id="PTHR30544">
    <property type="entry name" value="23S RRNA METHYLTRANSFERASE"/>
    <property type="match status" value="1"/>
</dbReference>
<feature type="binding site" evidence="14">
    <location>
        <position position="153"/>
    </location>
    <ligand>
        <name>[4Fe-4S] cluster</name>
        <dbReference type="ChEBI" id="CHEBI:49883"/>
        <note>4Fe-4S-S-AdoMet</note>
    </ligand>
</feature>
<dbReference type="GO" id="GO:0019843">
    <property type="term" value="F:rRNA binding"/>
    <property type="evidence" value="ECO:0007669"/>
    <property type="project" value="UniProtKB-UniRule"/>
</dbReference>
<comment type="caution">
    <text evidence="16">The sequence shown here is derived from an EMBL/GenBank/DDBJ whole genome shotgun (WGS) entry which is preliminary data.</text>
</comment>
<evidence type="ECO:0000256" key="12">
    <source>
        <dbReference type="ARBA" id="ARBA00023014"/>
    </source>
</evidence>
<reference evidence="16" key="1">
    <citation type="submission" date="2021-03" db="EMBL/GenBank/DDBJ databases">
        <title>Roseibium sp. CAU 1637 isolated from Incheon.</title>
        <authorList>
            <person name="Kim W."/>
        </authorList>
    </citation>
    <scope>NUCLEOTIDE SEQUENCE</scope>
    <source>
        <strain evidence="16">CAU 1637</strain>
    </source>
</reference>
<comment type="subcellular location">
    <subcellularLocation>
        <location evidence="1 14">Cytoplasm</location>
    </subcellularLocation>
</comment>
<dbReference type="Gene3D" id="1.10.150.530">
    <property type="match status" value="1"/>
</dbReference>
<dbReference type="HAMAP" id="MF_01849">
    <property type="entry name" value="RNA_methyltr_RlmN"/>
    <property type="match status" value="1"/>
</dbReference>
<keyword evidence="8 14" id="KW-0949">S-adenosyl-L-methionine</keyword>
<dbReference type="SFLD" id="SFLDG01062">
    <property type="entry name" value="methyltransferase_(Class_A)"/>
    <property type="match status" value="1"/>
</dbReference>
<dbReference type="InterPro" id="IPR040072">
    <property type="entry name" value="Methyltransferase_A"/>
</dbReference>
<keyword evidence="17" id="KW-1185">Reference proteome</keyword>
<feature type="binding site" evidence="14">
    <location>
        <position position="249"/>
    </location>
    <ligand>
        <name>S-adenosyl-L-methionine</name>
        <dbReference type="ChEBI" id="CHEBI:59789"/>
    </ligand>
</feature>
<dbReference type="GO" id="GO:0070475">
    <property type="term" value="P:rRNA base methylation"/>
    <property type="evidence" value="ECO:0007669"/>
    <property type="project" value="UniProtKB-UniRule"/>
</dbReference>
<dbReference type="EC" id="2.1.1.192" evidence="14"/>
<dbReference type="Pfam" id="PF04055">
    <property type="entry name" value="Radical_SAM"/>
    <property type="match status" value="1"/>
</dbReference>
<dbReference type="PROSITE" id="PS51918">
    <property type="entry name" value="RADICAL_SAM"/>
    <property type="match status" value="1"/>
</dbReference>
<organism evidence="16 17">
    <name type="scientific">Roseibium limicola</name>
    <dbReference type="NCBI Taxonomy" id="2816037"/>
    <lineage>
        <taxon>Bacteria</taxon>
        <taxon>Pseudomonadati</taxon>
        <taxon>Pseudomonadota</taxon>
        <taxon>Alphaproteobacteria</taxon>
        <taxon>Hyphomicrobiales</taxon>
        <taxon>Stappiaceae</taxon>
        <taxon>Roseibium</taxon>
    </lineage>
</organism>
<comment type="function">
    <text evidence="14">Specifically methylates position 2 of adenine 2503 in 23S rRNA and position 2 of adenine 37 in tRNAs. m2A2503 modification seems to play a crucial role in the proofreading step occurring at the peptidyl transferase center and thus would serve to optimize ribosomal fidelity.</text>
</comment>
<feature type="binding site" evidence="14">
    <location>
        <position position="157"/>
    </location>
    <ligand>
        <name>[4Fe-4S] cluster</name>
        <dbReference type="ChEBI" id="CHEBI:49883"/>
        <note>4Fe-4S-S-AdoMet</note>
    </ligand>
</feature>
<keyword evidence="13 14" id="KW-1015">Disulfide bond</keyword>
<dbReference type="FunFam" id="3.20.20.70:FF:000008">
    <property type="entry name" value="Dual-specificity RNA methyltransferase RlmN"/>
    <property type="match status" value="1"/>
</dbReference>
<feature type="binding site" evidence="14">
    <location>
        <position position="348"/>
    </location>
    <ligand>
        <name>S-adenosyl-L-methionine</name>
        <dbReference type="ChEBI" id="CHEBI:59789"/>
    </ligand>
</feature>
<dbReference type="AlphaFoldDB" id="A0A939J686"/>
<dbReference type="GO" id="GO:0070040">
    <property type="term" value="F:rRNA (adenine(2503)-C2-)-methyltransferase activity"/>
    <property type="evidence" value="ECO:0007669"/>
    <property type="project" value="UniProtKB-UniRule"/>
</dbReference>
<comment type="miscellaneous">
    <text evidence="14">Reaction proceeds by a ping-pong mechanism involving intermediate methylation of a conserved cysteine residue.</text>
</comment>
<evidence type="ECO:0000256" key="13">
    <source>
        <dbReference type="ARBA" id="ARBA00023157"/>
    </source>
</evidence>
<feature type="binding site" evidence="14">
    <location>
        <begin position="217"/>
        <end position="218"/>
    </location>
    <ligand>
        <name>S-adenosyl-L-methionine</name>
        <dbReference type="ChEBI" id="CHEBI:59789"/>
    </ligand>
</feature>
<dbReference type="RefSeq" id="WP_206942577.1">
    <property type="nucleotide sequence ID" value="NZ_JAFLNF010000007.1"/>
</dbReference>
<dbReference type="GO" id="GO:0000049">
    <property type="term" value="F:tRNA binding"/>
    <property type="evidence" value="ECO:0007669"/>
    <property type="project" value="UniProtKB-UniRule"/>
</dbReference>
<dbReference type="CDD" id="cd01335">
    <property type="entry name" value="Radical_SAM"/>
    <property type="match status" value="1"/>
</dbReference>